<dbReference type="EMBL" id="CP115174">
    <property type="protein sequence ID" value="WBO21689.1"/>
    <property type="molecule type" value="Genomic_DNA"/>
</dbReference>
<dbReference type="Pfam" id="PF07690">
    <property type="entry name" value="MFS_1"/>
    <property type="match status" value="1"/>
</dbReference>
<feature type="transmembrane region" description="Helical" evidence="7">
    <location>
        <begin position="376"/>
        <end position="397"/>
    </location>
</feature>
<keyword evidence="5 7" id="KW-0472">Membrane</keyword>
<protein>
    <submittedName>
        <fullName evidence="9">MFS transporter</fullName>
    </submittedName>
</protein>
<feature type="transmembrane region" description="Helical" evidence="7">
    <location>
        <begin position="68"/>
        <end position="93"/>
    </location>
</feature>
<feature type="transmembrane region" description="Helical" evidence="7">
    <location>
        <begin position="245"/>
        <end position="264"/>
    </location>
</feature>
<feature type="domain" description="Major facilitator superfamily (MFS) profile" evidence="8">
    <location>
        <begin position="34"/>
        <end position="442"/>
    </location>
</feature>
<dbReference type="SUPFAM" id="SSF103473">
    <property type="entry name" value="MFS general substrate transporter"/>
    <property type="match status" value="1"/>
</dbReference>
<evidence type="ECO:0000256" key="2">
    <source>
        <dbReference type="ARBA" id="ARBA00022448"/>
    </source>
</evidence>
<feature type="transmembrane region" description="Helical" evidence="7">
    <location>
        <begin position="317"/>
        <end position="336"/>
    </location>
</feature>
<evidence type="ECO:0000256" key="4">
    <source>
        <dbReference type="ARBA" id="ARBA00022989"/>
    </source>
</evidence>
<keyword evidence="10" id="KW-1185">Reference proteome</keyword>
<dbReference type="Gene3D" id="1.20.1250.20">
    <property type="entry name" value="MFS general substrate transporter like domains"/>
    <property type="match status" value="1"/>
</dbReference>
<feature type="compositionally biased region" description="Basic and acidic residues" evidence="6">
    <location>
        <begin position="8"/>
        <end position="17"/>
    </location>
</feature>
<feature type="transmembrane region" description="Helical" evidence="7">
    <location>
        <begin position="30"/>
        <end position="47"/>
    </location>
</feature>
<feature type="transmembrane region" description="Helical" evidence="7">
    <location>
        <begin position="189"/>
        <end position="209"/>
    </location>
</feature>
<feature type="transmembrane region" description="Helical" evidence="7">
    <location>
        <begin position="284"/>
        <end position="305"/>
    </location>
</feature>
<dbReference type="PROSITE" id="PS00216">
    <property type="entry name" value="SUGAR_TRANSPORT_1"/>
    <property type="match status" value="1"/>
</dbReference>
<dbReference type="InterPro" id="IPR020846">
    <property type="entry name" value="MFS_dom"/>
</dbReference>
<dbReference type="InterPro" id="IPR011701">
    <property type="entry name" value="MFS"/>
</dbReference>
<evidence type="ECO:0000313" key="10">
    <source>
        <dbReference type="Proteomes" id="UP001210865"/>
    </source>
</evidence>
<dbReference type="PANTHER" id="PTHR23505:SF79">
    <property type="entry name" value="PROTEIN SPINSTER"/>
    <property type="match status" value="1"/>
</dbReference>
<evidence type="ECO:0000256" key="7">
    <source>
        <dbReference type="SAM" id="Phobius"/>
    </source>
</evidence>
<keyword evidence="2" id="KW-0813">Transport</keyword>
<feature type="transmembrane region" description="Helical" evidence="7">
    <location>
        <begin position="99"/>
        <end position="119"/>
    </location>
</feature>
<evidence type="ECO:0000256" key="1">
    <source>
        <dbReference type="ARBA" id="ARBA00004141"/>
    </source>
</evidence>
<keyword evidence="4 7" id="KW-1133">Transmembrane helix</keyword>
<gene>
    <name evidence="9" type="ORF">PBT88_16150</name>
</gene>
<proteinExistence type="predicted"/>
<evidence type="ECO:0000256" key="5">
    <source>
        <dbReference type="ARBA" id="ARBA00023136"/>
    </source>
</evidence>
<reference evidence="9 10" key="1">
    <citation type="submission" date="2022-12" db="EMBL/GenBank/DDBJ databases">
        <title>Sphingomonas abieness sp. nov., an endophytic bacterium isolated from Abies koreana.</title>
        <authorList>
            <person name="Jiang L."/>
            <person name="Lee J."/>
        </authorList>
    </citation>
    <scope>NUCLEOTIDE SEQUENCE [LARGE SCALE GENOMIC DNA]</scope>
    <source>
        <strain evidence="10">PAMB 00755</strain>
    </source>
</reference>
<feature type="transmembrane region" description="Helical" evidence="7">
    <location>
        <begin position="342"/>
        <end position="364"/>
    </location>
</feature>
<evidence type="ECO:0000256" key="6">
    <source>
        <dbReference type="SAM" id="MobiDB-lite"/>
    </source>
</evidence>
<evidence type="ECO:0000259" key="8">
    <source>
        <dbReference type="PROSITE" id="PS50850"/>
    </source>
</evidence>
<dbReference type="CDD" id="cd17328">
    <property type="entry name" value="MFS_spinster_like"/>
    <property type="match status" value="1"/>
</dbReference>
<name>A0ABY7NP37_9SPHN</name>
<evidence type="ECO:0000256" key="3">
    <source>
        <dbReference type="ARBA" id="ARBA00022692"/>
    </source>
</evidence>
<dbReference type="InterPro" id="IPR044770">
    <property type="entry name" value="MFS_spinster-like"/>
</dbReference>
<feature type="transmembrane region" description="Helical" evidence="7">
    <location>
        <begin position="417"/>
        <end position="439"/>
    </location>
</feature>
<dbReference type="Proteomes" id="UP001210865">
    <property type="component" value="Chromosome"/>
</dbReference>
<dbReference type="InterPro" id="IPR036259">
    <property type="entry name" value="MFS_trans_sf"/>
</dbReference>
<comment type="subcellular location">
    <subcellularLocation>
        <location evidence="1">Membrane</location>
        <topology evidence="1">Multi-pass membrane protein</topology>
    </subcellularLocation>
</comment>
<dbReference type="InterPro" id="IPR005829">
    <property type="entry name" value="Sugar_transporter_CS"/>
</dbReference>
<organism evidence="9 10">
    <name type="scientific">Sphingomonas abietis</name>
    <dbReference type="NCBI Taxonomy" id="3012344"/>
    <lineage>
        <taxon>Bacteria</taxon>
        <taxon>Pseudomonadati</taxon>
        <taxon>Pseudomonadota</taxon>
        <taxon>Alphaproteobacteria</taxon>
        <taxon>Sphingomonadales</taxon>
        <taxon>Sphingomonadaceae</taxon>
        <taxon>Sphingomonas</taxon>
    </lineage>
</organism>
<dbReference type="PROSITE" id="PS50850">
    <property type="entry name" value="MFS"/>
    <property type="match status" value="1"/>
</dbReference>
<dbReference type="RefSeq" id="WP_270076337.1">
    <property type="nucleotide sequence ID" value="NZ_CP115174.1"/>
</dbReference>
<dbReference type="PANTHER" id="PTHR23505">
    <property type="entry name" value="SPINSTER"/>
    <property type="match status" value="1"/>
</dbReference>
<sequence>MTAPPADVVRDGRKRPEPGPSDPAPRDRRYALVVASFLALVYSFNFMDRQIMSVLQESIRREMGLSDTQLGMLTGLSFALFYTGFGIPVAWLSDRYRRVSIMAAACAIWSLATAGCGLARGFTQLTFARVMVGAGEAGGSPPSYSLLSDYFPPSRRATGLAIYSLGVPIGSAFGVALGGWVAAHYGWRSAFVAVGLPGLVLAALMLVIVREPQRGRLDPPRADAAGAAAPVSLPAGLRAFFGNRIMVLTAIASGLSAFAGYALLSWNPSFLARVKGMGLGEIAGWYGLLLGVTGIIGTFGAGQLVDRLGRRDPRWYGWVPAIAFAIGLPAFLGLLWVPDWRWSMGFLTILGLVSTMYLAPALAVVQNAAPPAQRSLAGATLLFLLNLIGLGGGPLYVGWISDLARGHGAAQPLLVAYAALLPVLLLAIAAHLLNAAAMADERAPK</sequence>
<feature type="transmembrane region" description="Helical" evidence="7">
    <location>
        <begin position="160"/>
        <end position="183"/>
    </location>
</feature>
<accession>A0ABY7NP37</accession>
<evidence type="ECO:0000313" key="9">
    <source>
        <dbReference type="EMBL" id="WBO21689.1"/>
    </source>
</evidence>
<keyword evidence="3 7" id="KW-0812">Transmembrane</keyword>
<feature type="region of interest" description="Disordered" evidence="6">
    <location>
        <begin position="1"/>
        <end position="25"/>
    </location>
</feature>